<organism evidence="4">
    <name type="scientific">Hydatigena taeniaeformis</name>
    <name type="common">Feline tapeworm</name>
    <name type="synonym">Taenia taeniaeformis</name>
    <dbReference type="NCBI Taxonomy" id="6205"/>
    <lineage>
        <taxon>Eukaryota</taxon>
        <taxon>Metazoa</taxon>
        <taxon>Spiralia</taxon>
        <taxon>Lophotrochozoa</taxon>
        <taxon>Platyhelminthes</taxon>
        <taxon>Cestoda</taxon>
        <taxon>Eucestoda</taxon>
        <taxon>Cyclophyllidea</taxon>
        <taxon>Taeniidae</taxon>
        <taxon>Hydatigera</taxon>
    </lineage>
</organism>
<dbReference type="OrthoDB" id="1885901at2759"/>
<reference evidence="2 3" key="2">
    <citation type="submission" date="2018-11" db="EMBL/GenBank/DDBJ databases">
        <authorList>
            <consortium name="Pathogen Informatics"/>
        </authorList>
    </citation>
    <scope>NUCLEOTIDE SEQUENCE [LARGE SCALE GENOMIC DNA]</scope>
</reference>
<protein>
    <submittedName>
        <fullName evidence="4">Polyprotein</fullName>
    </submittedName>
</protein>
<evidence type="ECO:0000313" key="4">
    <source>
        <dbReference type="WBParaSite" id="TTAC_0000532001-mRNA-1"/>
    </source>
</evidence>
<sequence>MNLVQRGVDTVMREYLSNGVTRFVENRERMQSYLVTRPLPASSGVSSPHPDTSCVKVDVADDSEGSEVYMDASEDAPLGSPSVGAVATVPIDTATSAVKADAISTAALPEWHIDSESLPTDPLAPNPDSEWLASSDDYSPLPSTPASFPPEWTTLVASDVAQMAVTSSTTVATAEEGTSDGDDTSPAVRRLSDAYIAGMPSKRRRVGIVVS</sequence>
<gene>
    <name evidence="2" type="ORF">TTAC_LOCUS5306</name>
</gene>
<dbReference type="WBParaSite" id="TTAC_0000532001-mRNA-1">
    <property type="protein sequence ID" value="TTAC_0000532001-mRNA-1"/>
    <property type="gene ID" value="TTAC_0000532001"/>
</dbReference>
<evidence type="ECO:0000313" key="2">
    <source>
        <dbReference type="EMBL" id="VDM26662.1"/>
    </source>
</evidence>
<dbReference type="STRING" id="6205.A0A0R3WX30"/>
<keyword evidence="3" id="KW-1185">Reference proteome</keyword>
<dbReference type="AlphaFoldDB" id="A0A0R3WX30"/>
<name>A0A0R3WX30_HYDTA</name>
<feature type="region of interest" description="Disordered" evidence="1">
    <location>
        <begin position="113"/>
        <end position="138"/>
    </location>
</feature>
<accession>A0A0R3WX30</accession>
<proteinExistence type="predicted"/>
<evidence type="ECO:0000256" key="1">
    <source>
        <dbReference type="SAM" id="MobiDB-lite"/>
    </source>
</evidence>
<dbReference type="EMBL" id="UYWX01006968">
    <property type="protein sequence ID" value="VDM26662.1"/>
    <property type="molecule type" value="Genomic_DNA"/>
</dbReference>
<feature type="compositionally biased region" description="Low complexity" evidence="1">
    <location>
        <begin position="167"/>
        <end position="176"/>
    </location>
</feature>
<feature type="region of interest" description="Disordered" evidence="1">
    <location>
        <begin position="167"/>
        <end position="187"/>
    </location>
</feature>
<dbReference type="Proteomes" id="UP000274429">
    <property type="component" value="Unassembled WGS sequence"/>
</dbReference>
<reference evidence="4" key="1">
    <citation type="submission" date="2017-02" db="UniProtKB">
        <authorList>
            <consortium name="WormBaseParasite"/>
        </authorList>
    </citation>
    <scope>IDENTIFICATION</scope>
</reference>
<evidence type="ECO:0000313" key="3">
    <source>
        <dbReference type="Proteomes" id="UP000274429"/>
    </source>
</evidence>